<evidence type="ECO:0000313" key="6">
    <source>
        <dbReference type="EMBL" id="EDQ99345.1"/>
    </source>
</evidence>
<dbReference type="GO" id="GO:0046872">
    <property type="term" value="F:metal ion binding"/>
    <property type="evidence" value="ECO:0007669"/>
    <property type="project" value="UniProtKB-KW"/>
</dbReference>
<sequence length="117" mass="13536">METEAERTSRLYAEAEAKRISEQIDDDLREERERLKKKKGDVKVSALYNYAPHILILRCKLLLLGQAESGKSTLQKQFQLMYKPTSMDQERASWTAVIYFNVAHSLKHILATLGRHS</sequence>
<protein>
    <submittedName>
        <fullName evidence="6">Uncharacterized protein</fullName>
    </submittedName>
</protein>
<feature type="binding site" evidence="4">
    <location>
        <begin position="68"/>
        <end position="73"/>
    </location>
    <ligand>
        <name>GTP</name>
        <dbReference type="ChEBI" id="CHEBI:37565"/>
    </ligand>
</feature>
<reference evidence="6 7" key="1">
    <citation type="journal article" date="2008" name="Nature">
        <title>The genome of Laccaria bicolor provides insights into mycorrhizal symbiosis.</title>
        <authorList>
            <person name="Martin F."/>
            <person name="Aerts A."/>
            <person name="Ahren D."/>
            <person name="Brun A."/>
            <person name="Danchin E.G.J."/>
            <person name="Duchaussoy F."/>
            <person name="Gibon J."/>
            <person name="Kohler A."/>
            <person name="Lindquist E."/>
            <person name="Pereda V."/>
            <person name="Salamov A."/>
            <person name="Shapiro H.J."/>
            <person name="Wuyts J."/>
            <person name="Blaudez D."/>
            <person name="Buee M."/>
            <person name="Brokstein P."/>
            <person name="Canbaeck B."/>
            <person name="Cohen D."/>
            <person name="Courty P.E."/>
            <person name="Coutinho P.M."/>
            <person name="Delaruelle C."/>
            <person name="Detter J.C."/>
            <person name="Deveau A."/>
            <person name="DiFazio S."/>
            <person name="Duplessis S."/>
            <person name="Fraissinet-Tachet L."/>
            <person name="Lucic E."/>
            <person name="Frey-Klett P."/>
            <person name="Fourrey C."/>
            <person name="Feussner I."/>
            <person name="Gay G."/>
            <person name="Grimwood J."/>
            <person name="Hoegger P.J."/>
            <person name="Jain P."/>
            <person name="Kilaru S."/>
            <person name="Labbe J."/>
            <person name="Lin Y.C."/>
            <person name="Legue V."/>
            <person name="Le Tacon F."/>
            <person name="Marmeisse R."/>
            <person name="Melayah D."/>
            <person name="Montanini B."/>
            <person name="Muratet M."/>
            <person name="Nehls U."/>
            <person name="Niculita-Hirzel H."/>
            <person name="Oudot-Le Secq M.P."/>
            <person name="Peter M."/>
            <person name="Quesneville H."/>
            <person name="Rajashekar B."/>
            <person name="Reich M."/>
            <person name="Rouhier N."/>
            <person name="Schmutz J."/>
            <person name="Yin T."/>
            <person name="Chalot M."/>
            <person name="Henrissat B."/>
            <person name="Kuees U."/>
            <person name="Lucas S."/>
            <person name="Van de Peer Y."/>
            <person name="Podila G.K."/>
            <person name="Polle A."/>
            <person name="Pukkila P.J."/>
            <person name="Richardson P.M."/>
            <person name="Rouze P."/>
            <person name="Sanders I.R."/>
            <person name="Stajich J.E."/>
            <person name="Tunlid A."/>
            <person name="Tuskan G."/>
            <person name="Grigoriev I.V."/>
        </authorList>
    </citation>
    <scope>NUCLEOTIDE SEQUENCE [LARGE SCALE GENOMIC DNA]</scope>
    <source>
        <strain evidence="7">S238N-H82 / ATCC MYA-4686</strain>
    </source>
</reference>
<feature type="binding site" evidence="5">
    <location>
        <position position="72"/>
    </location>
    <ligand>
        <name>Mg(2+)</name>
        <dbReference type="ChEBI" id="CHEBI:18420"/>
    </ligand>
</feature>
<evidence type="ECO:0000313" key="7">
    <source>
        <dbReference type="Proteomes" id="UP000001194"/>
    </source>
</evidence>
<dbReference type="InterPro" id="IPR027417">
    <property type="entry name" value="P-loop_NTPase"/>
</dbReference>
<proteinExistence type="predicted"/>
<dbReference type="PANTHER" id="PTHR10218">
    <property type="entry name" value="GTP-BINDING PROTEIN ALPHA SUBUNIT"/>
    <property type="match status" value="1"/>
</dbReference>
<dbReference type="GO" id="GO:0001664">
    <property type="term" value="F:G protein-coupled receptor binding"/>
    <property type="evidence" value="ECO:0007669"/>
    <property type="project" value="TreeGrafter"/>
</dbReference>
<dbReference type="GO" id="GO:0005834">
    <property type="term" value="C:heterotrimeric G-protein complex"/>
    <property type="evidence" value="ECO:0007669"/>
    <property type="project" value="TreeGrafter"/>
</dbReference>
<gene>
    <name evidence="6" type="ORF">LACBIDRAFT_316660</name>
</gene>
<evidence type="ECO:0000256" key="4">
    <source>
        <dbReference type="PIRSR" id="PIRSR601019-1"/>
    </source>
</evidence>
<organism evidence="7">
    <name type="scientific">Laccaria bicolor (strain S238N-H82 / ATCC MYA-4686)</name>
    <name type="common">Bicoloured deceiver</name>
    <name type="synonym">Laccaria laccata var. bicolor</name>
    <dbReference type="NCBI Taxonomy" id="486041"/>
    <lineage>
        <taxon>Eukaryota</taxon>
        <taxon>Fungi</taxon>
        <taxon>Dikarya</taxon>
        <taxon>Basidiomycota</taxon>
        <taxon>Agaricomycotina</taxon>
        <taxon>Agaricomycetes</taxon>
        <taxon>Agaricomycetidae</taxon>
        <taxon>Agaricales</taxon>
        <taxon>Agaricineae</taxon>
        <taxon>Hydnangiaceae</taxon>
        <taxon>Laccaria</taxon>
    </lineage>
</organism>
<evidence type="ECO:0000256" key="1">
    <source>
        <dbReference type="ARBA" id="ARBA00022741"/>
    </source>
</evidence>
<dbReference type="RefSeq" id="XP_001889991.1">
    <property type="nucleotide sequence ID" value="XM_001889956.1"/>
</dbReference>
<dbReference type="GO" id="GO:0005737">
    <property type="term" value="C:cytoplasm"/>
    <property type="evidence" value="ECO:0007669"/>
    <property type="project" value="TreeGrafter"/>
</dbReference>
<evidence type="ECO:0000256" key="2">
    <source>
        <dbReference type="ARBA" id="ARBA00023134"/>
    </source>
</evidence>
<keyword evidence="2 4" id="KW-0342">GTP-binding</keyword>
<dbReference type="Pfam" id="PF00503">
    <property type="entry name" value="G-alpha"/>
    <property type="match status" value="1"/>
</dbReference>
<dbReference type="Proteomes" id="UP000001194">
    <property type="component" value="Unassembled WGS sequence"/>
</dbReference>
<evidence type="ECO:0000256" key="5">
    <source>
        <dbReference type="PIRSR" id="PIRSR601019-2"/>
    </source>
</evidence>
<name>B0E1D2_LACBS</name>
<dbReference type="AlphaFoldDB" id="B0E1D2"/>
<dbReference type="GO" id="GO:0031683">
    <property type="term" value="F:G-protein beta/gamma-subunit complex binding"/>
    <property type="evidence" value="ECO:0007669"/>
    <property type="project" value="InterPro"/>
</dbReference>
<keyword evidence="5" id="KW-0479">Metal-binding</keyword>
<dbReference type="Gene3D" id="3.40.50.300">
    <property type="entry name" value="P-loop containing nucleotide triphosphate hydrolases"/>
    <property type="match status" value="1"/>
</dbReference>
<dbReference type="OrthoDB" id="5817230at2759"/>
<dbReference type="KEGG" id="lbc:LACBIDRAFT_316660"/>
<dbReference type="GO" id="GO:0003924">
    <property type="term" value="F:GTPase activity"/>
    <property type="evidence" value="ECO:0007669"/>
    <property type="project" value="InterPro"/>
</dbReference>
<dbReference type="EMBL" id="DS547166">
    <property type="protein sequence ID" value="EDQ99345.1"/>
    <property type="molecule type" value="Genomic_DNA"/>
</dbReference>
<keyword evidence="1 4" id="KW-0547">Nucleotide-binding</keyword>
<dbReference type="STRING" id="486041.B0E1D2"/>
<dbReference type="InterPro" id="IPR001019">
    <property type="entry name" value="Gprotein_alpha_su"/>
</dbReference>
<keyword evidence="5" id="KW-0460">Magnesium</keyword>
<keyword evidence="3" id="KW-0807">Transducer</keyword>
<dbReference type="GeneID" id="6085657"/>
<dbReference type="GO" id="GO:0007188">
    <property type="term" value="P:adenylate cyclase-modulating G protein-coupled receptor signaling pathway"/>
    <property type="evidence" value="ECO:0007669"/>
    <property type="project" value="TreeGrafter"/>
</dbReference>
<dbReference type="InParanoid" id="B0E1D2"/>
<dbReference type="PANTHER" id="PTHR10218:SF360">
    <property type="entry name" value="GUANINE NUCLEOTIDE-BINDING PROTEIN SUBUNIT ALPHA HOMOLOG"/>
    <property type="match status" value="1"/>
</dbReference>
<accession>B0E1D2</accession>
<dbReference type="HOGENOM" id="CLU_2085251_0_0_1"/>
<evidence type="ECO:0000256" key="3">
    <source>
        <dbReference type="ARBA" id="ARBA00023224"/>
    </source>
</evidence>
<keyword evidence="7" id="KW-1185">Reference proteome</keyword>
<dbReference type="GO" id="GO:0005525">
    <property type="term" value="F:GTP binding"/>
    <property type="evidence" value="ECO:0007669"/>
    <property type="project" value="UniProtKB-KW"/>
</dbReference>